<feature type="region of interest" description="Disordered" evidence="1">
    <location>
        <begin position="1"/>
        <end position="81"/>
    </location>
</feature>
<name>A0AAQ4FBF5_AMBAM</name>
<comment type="caution">
    <text evidence="2">The sequence shown here is derived from an EMBL/GenBank/DDBJ whole genome shotgun (WGS) entry which is preliminary data.</text>
</comment>
<organism evidence="2 3">
    <name type="scientific">Amblyomma americanum</name>
    <name type="common">Lone star tick</name>
    <dbReference type="NCBI Taxonomy" id="6943"/>
    <lineage>
        <taxon>Eukaryota</taxon>
        <taxon>Metazoa</taxon>
        <taxon>Ecdysozoa</taxon>
        <taxon>Arthropoda</taxon>
        <taxon>Chelicerata</taxon>
        <taxon>Arachnida</taxon>
        <taxon>Acari</taxon>
        <taxon>Parasitiformes</taxon>
        <taxon>Ixodida</taxon>
        <taxon>Ixodoidea</taxon>
        <taxon>Ixodidae</taxon>
        <taxon>Amblyomminae</taxon>
        <taxon>Amblyomma</taxon>
    </lineage>
</organism>
<keyword evidence="3" id="KW-1185">Reference proteome</keyword>
<protein>
    <submittedName>
        <fullName evidence="2">Uncharacterized protein</fullName>
    </submittedName>
</protein>
<evidence type="ECO:0000313" key="3">
    <source>
        <dbReference type="Proteomes" id="UP001321473"/>
    </source>
</evidence>
<accession>A0AAQ4FBF5</accession>
<dbReference type="Proteomes" id="UP001321473">
    <property type="component" value="Unassembled WGS sequence"/>
</dbReference>
<proteinExistence type="predicted"/>
<gene>
    <name evidence="2" type="ORF">V5799_009047</name>
</gene>
<reference evidence="2 3" key="1">
    <citation type="journal article" date="2023" name="Arcadia Sci">
        <title>De novo assembly of a long-read Amblyomma americanum tick genome.</title>
        <authorList>
            <person name="Chou S."/>
            <person name="Poskanzer K.E."/>
            <person name="Rollins M."/>
            <person name="Thuy-Boun P.S."/>
        </authorList>
    </citation>
    <scope>NUCLEOTIDE SEQUENCE [LARGE SCALE GENOMIC DNA]</scope>
    <source>
        <strain evidence="2">F_SG_1</strain>
        <tissue evidence="2">Salivary glands</tissue>
    </source>
</reference>
<sequence>MFLDTSCSSQPSFSTLHTQEEEEETERQCEHWNNESADQEMDFPCSPQNCAEPSLPAQQIGEGTSRPGKKRRRNDDETEQRKVLLTTAVETLQRSQQRLAANDECDAFGSMMAHAVRQIPPGPDRQLAMLNAHQAIVKINLSRHSVPVEMLNVLNMQE</sequence>
<evidence type="ECO:0000313" key="2">
    <source>
        <dbReference type="EMBL" id="KAK8784587.1"/>
    </source>
</evidence>
<dbReference type="EMBL" id="JARKHS020004441">
    <property type="protein sequence ID" value="KAK8784587.1"/>
    <property type="molecule type" value="Genomic_DNA"/>
</dbReference>
<feature type="compositionally biased region" description="Polar residues" evidence="1">
    <location>
        <begin position="1"/>
        <end position="17"/>
    </location>
</feature>
<evidence type="ECO:0000256" key="1">
    <source>
        <dbReference type="SAM" id="MobiDB-lite"/>
    </source>
</evidence>
<dbReference type="AlphaFoldDB" id="A0AAQ4FBF5"/>